<feature type="compositionally biased region" description="Basic and acidic residues" evidence="1">
    <location>
        <begin position="333"/>
        <end position="350"/>
    </location>
</feature>
<feature type="region of interest" description="Disordered" evidence="1">
    <location>
        <begin position="48"/>
        <end position="72"/>
    </location>
</feature>
<dbReference type="SUPFAM" id="SSF54160">
    <property type="entry name" value="Chromo domain-like"/>
    <property type="match status" value="1"/>
</dbReference>
<dbReference type="Proteomes" id="UP000434957">
    <property type="component" value="Unassembled WGS sequence"/>
</dbReference>
<accession>A0A6A4D5A9</accession>
<feature type="compositionally biased region" description="Low complexity" evidence="1">
    <location>
        <begin position="306"/>
        <end position="315"/>
    </location>
</feature>
<dbReference type="Proteomes" id="UP000429607">
    <property type="component" value="Unassembled WGS sequence"/>
</dbReference>
<dbReference type="Gene3D" id="2.40.50.40">
    <property type="match status" value="1"/>
</dbReference>
<evidence type="ECO:0000259" key="2">
    <source>
        <dbReference type="PROSITE" id="PS50013"/>
    </source>
</evidence>
<name>A0A6A4D5A9_9STRA</name>
<feature type="domain" description="Chromo" evidence="2">
    <location>
        <begin position="333"/>
        <end position="415"/>
    </location>
</feature>
<dbReference type="EMBL" id="QXFT01002195">
    <property type="protein sequence ID" value="KAE9302238.1"/>
    <property type="molecule type" value="Genomic_DNA"/>
</dbReference>
<gene>
    <name evidence="3" type="ORF">PR001_g10377</name>
    <name evidence="4" type="ORF">PR003_g22321</name>
</gene>
<feature type="compositionally biased region" description="Low complexity" evidence="1">
    <location>
        <begin position="198"/>
        <end position="230"/>
    </location>
</feature>
<feature type="region of interest" description="Disordered" evidence="1">
    <location>
        <begin position="146"/>
        <end position="166"/>
    </location>
</feature>
<evidence type="ECO:0000313" key="4">
    <source>
        <dbReference type="EMBL" id="KAE9302238.1"/>
    </source>
</evidence>
<dbReference type="PROSITE" id="PS50013">
    <property type="entry name" value="CHROMO_2"/>
    <property type="match status" value="1"/>
</dbReference>
<feature type="region of interest" description="Disordered" evidence="1">
    <location>
        <begin position="193"/>
        <end position="363"/>
    </location>
</feature>
<evidence type="ECO:0000256" key="1">
    <source>
        <dbReference type="SAM" id="MobiDB-lite"/>
    </source>
</evidence>
<protein>
    <recommendedName>
        <fullName evidence="2">Chromo domain-containing protein</fullName>
    </recommendedName>
</protein>
<evidence type="ECO:0000313" key="5">
    <source>
        <dbReference type="Proteomes" id="UP000429607"/>
    </source>
</evidence>
<evidence type="ECO:0000313" key="6">
    <source>
        <dbReference type="Proteomes" id="UP000434957"/>
    </source>
</evidence>
<dbReference type="InterPro" id="IPR023780">
    <property type="entry name" value="Chromo_domain"/>
</dbReference>
<dbReference type="SMART" id="SM00298">
    <property type="entry name" value="CHROMO"/>
    <property type="match status" value="1"/>
</dbReference>
<proteinExistence type="predicted"/>
<feature type="region of interest" description="Disordered" evidence="1">
    <location>
        <begin position="481"/>
        <end position="505"/>
    </location>
</feature>
<dbReference type="Pfam" id="PF00385">
    <property type="entry name" value="Chromo"/>
    <property type="match status" value="1"/>
</dbReference>
<dbReference type="AlphaFoldDB" id="A0A6A4D5A9"/>
<sequence length="505" mass="54071">MDEFALNNSTHASTGLTPFFVNNARHPCVPALLAVRSSNAAVVSTLGGGGGMAPTSKSAQVSSEPLLPQSAKSNTGDATLEGHVLHGVAYEDFFTVDVPSPATSAVANFAPAATPTPIDSAAVSEFLLHRQAVPRFVRDALQVAVDRQKANADRRGRKNMSSFRRGERNIPTAMRLHPTFYVGILKPYVPATIPAPEAESPQPARSRSRPAADADAESARAPAPRARASPNVARRTRATPSDGAAPTSRADPAPTESQQPPPPQHERAQTQRGSEPPSRRPSPGRSPAPSTGIAEASGAPRRRSARSQAALQQTRYQRDGPPPLVDVSGARRYVVERLLDHDTRANRESPPRGSPGTANTRANRWQAPEKHYRVRWLGRSPAEDTWEPRSRLLEDVPDLVSDYERWQARAAATPPHLTWASRATARVSPLAPPAATTCCNFKIPASPVVAPEPATLIFAQLPVHHLALPLLAHRPRTILAPGAGARSTDATRAAPSRTRAYDGLQ</sequence>
<reference evidence="4 6" key="1">
    <citation type="submission" date="2018-08" db="EMBL/GenBank/DDBJ databases">
        <title>Genomic investigation of the strawberry pathogen Phytophthora fragariae indicates pathogenicity is determined by transcriptional variation in three key races.</title>
        <authorList>
            <person name="Adams T.M."/>
            <person name="Armitage A.D."/>
            <person name="Sobczyk M.K."/>
            <person name="Bates H.J."/>
            <person name="Dunwell J.M."/>
            <person name="Nellist C.F."/>
            <person name="Harrison R.J."/>
        </authorList>
    </citation>
    <scope>NUCLEOTIDE SEQUENCE [LARGE SCALE GENOMIC DNA]</scope>
    <source>
        <strain evidence="3 5">SCRP249</strain>
        <strain evidence="4 6">SCRP333</strain>
    </source>
</reference>
<dbReference type="EMBL" id="QXFV01000607">
    <property type="protein sequence ID" value="KAE9032943.1"/>
    <property type="molecule type" value="Genomic_DNA"/>
</dbReference>
<keyword evidence="6" id="KW-1185">Reference proteome</keyword>
<evidence type="ECO:0000313" key="3">
    <source>
        <dbReference type="EMBL" id="KAE9032943.1"/>
    </source>
</evidence>
<dbReference type="InterPro" id="IPR000953">
    <property type="entry name" value="Chromo/chromo_shadow_dom"/>
</dbReference>
<dbReference type="CDD" id="cd00024">
    <property type="entry name" value="CD_CSD"/>
    <property type="match status" value="1"/>
</dbReference>
<organism evidence="4 6">
    <name type="scientific">Phytophthora rubi</name>
    <dbReference type="NCBI Taxonomy" id="129364"/>
    <lineage>
        <taxon>Eukaryota</taxon>
        <taxon>Sar</taxon>
        <taxon>Stramenopiles</taxon>
        <taxon>Oomycota</taxon>
        <taxon>Peronosporomycetes</taxon>
        <taxon>Peronosporales</taxon>
        <taxon>Peronosporaceae</taxon>
        <taxon>Phytophthora</taxon>
    </lineage>
</organism>
<dbReference type="InterPro" id="IPR016197">
    <property type="entry name" value="Chromo-like_dom_sf"/>
</dbReference>
<feature type="compositionally biased region" description="Low complexity" evidence="1">
    <location>
        <begin position="272"/>
        <end position="299"/>
    </location>
</feature>
<comment type="caution">
    <text evidence="4">The sequence shown here is derived from an EMBL/GenBank/DDBJ whole genome shotgun (WGS) entry which is preliminary data.</text>
</comment>